<name>A0A645DGH8_9ZZZZ</name>
<comment type="caution">
    <text evidence="1">The sequence shown here is derived from an EMBL/GenBank/DDBJ whole genome shotgun (WGS) entry which is preliminary data.</text>
</comment>
<reference evidence="1" key="1">
    <citation type="submission" date="2019-08" db="EMBL/GenBank/DDBJ databases">
        <authorList>
            <person name="Kucharzyk K."/>
            <person name="Murdoch R.W."/>
            <person name="Higgins S."/>
            <person name="Loffler F."/>
        </authorList>
    </citation>
    <scope>NUCLEOTIDE SEQUENCE</scope>
</reference>
<proteinExistence type="predicted"/>
<dbReference type="AlphaFoldDB" id="A0A645DGH8"/>
<accession>A0A645DGH8</accession>
<gene>
    <name evidence="1" type="ORF">SDC9_135678</name>
</gene>
<sequence length="76" mass="7779">MASVAALDGAGAQARVRVGHVVAQPDAVAVLGIDPVGIGVRRSVLFRAHGAVRLVQRCARIVGRGADVVVEQEGRA</sequence>
<organism evidence="1">
    <name type="scientific">bioreactor metagenome</name>
    <dbReference type="NCBI Taxonomy" id="1076179"/>
    <lineage>
        <taxon>unclassified sequences</taxon>
        <taxon>metagenomes</taxon>
        <taxon>ecological metagenomes</taxon>
    </lineage>
</organism>
<dbReference type="EMBL" id="VSSQ01036171">
    <property type="protein sequence ID" value="MPM88574.1"/>
    <property type="molecule type" value="Genomic_DNA"/>
</dbReference>
<protein>
    <submittedName>
        <fullName evidence="1">Uncharacterized protein</fullName>
    </submittedName>
</protein>
<evidence type="ECO:0000313" key="1">
    <source>
        <dbReference type="EMBL" id="MPM88574.1"/>
    </source>
</evidence>